<feature type="compositionally biased region" description="Basic and acidic residues" evidence="1">
    <location>
        <begin position="1"/>
        <end position="13"/>
    </location>
</feature>
<feature type="domain" description="Cep192/Spd-2-like" evidence="2">
    <location>
        <begin position="379"/>
        <end position="490"/>
    </location>
</feature>
<evidence type="ECO:0000256" key="1">
    <source>
        <dbReference type="SAM" id="MobiDB-lite"/>
    </source>
</evidence>
<dbReference type="InterPro" id="IPR054091">
    <property type="entry name" value="Cep192-like_D5"/>
</dbReference>
<keyword evidence="4" id="KW-1185">Reference proteome</keyword>
<dbReference type="Proteomes" id="UP000695000">
    <property type="component" value="Unplaced"/>
</dbReference>
<evidence type="ECO:0000259" key="3">
    <source>
        <dbReference type="Pfam" id="PF22074"/>
    </source>
</evidence>
<feature type="region of interest" description="Disordered" evidence="1">
    <location>
        <begin position="1"/>
        <end position="27"/>
    </location>
</feature>
<gene>
    <name evidence="5" type="primary">LOC108564880</name>
</gene>
<dbReference type="Pfam" id="PF22073">
    <property type="entry name" value="Cep192_D4"/>
    <property type="match status" value="1"/>
</dbReference>
<feature type="domain" description="Cep192-like" evidence="3">
    <location>
        <begin position="501"/>
        <end position="670"/>
    </location>
</feature>
<name>A0ABM1MYB4_NICVS</name>
<dbReference type="GeneID" id="108564880"/>
<dbReference type="Pfam" id="PF22074">
    <property type="entry name" value="Cep192_D5"/>
    <property type="match status" value="1"/>
</dbReference>
<dbReference type="RefSeq" id="XP_017779564.1">
    <property type="nucleotide sequence ID" value="XM_017924075.1"/>
</dbReference>
<dbReference type="Gene3D" id="2.60.40.10">
    <property type="entry name" value="Immunoglobulins"/>
    <property type="match status" value="1"/>
</dbReference>
<organism evidence="4 5">
    <name type="scientific">Nicrophorus vespilloides</name>
    <name type="common">Boreal carrion beetle</name>
    <dbReference type="NCBI Taxonomy" id="110193"/>
    <lineage>
        <taxon>Eukaryota</taxon>
        <taxon>Metazoa</taxon>
        <taxon>Ecdysozoa</taxon>
        <taxon>Arthropoda</taxon>
        <taxon>Hexapoda</taxon>
        <taxon>Insecta</taxon>
        <taxon>Pterygota</taxon>
        <taxon>Neoptera</taxon>
        <taxon>Endopterygota</taxon>
        <taxon>Coleoptera</taxon>
        <taxon>Polyphaga</taxon>
        <taxon>Staphyliniformia</taxon>
        <taxon>Silphidae</taxon>
        <taxon>Nicrophorinae</taxon>
        <taxon>Nicrophorus</taxon>
    </lineage>
</organism>
<dbReference type="InterPro" id="IPR054090">
    <property type="entry name" value="Cep192_Spd-2-like_dom"/>
</dbReference>
<accession>A0ABM1MYB4</accession>
<sequence>MDFSRDGFLDETVKQTPKPRACSTVTKKKQELKPLSFSASSNYRNSLGVMSLEEVDLIPHLEVPRSEAPNVSSLSKSSAYDSLYKQFIADRTAEYTRVMHKTREPNSMNLPSKYFQPETQIDTPMSKKSMESTVSESDLVGLSDDRRTSTQIGNISQQLRNSDVSIKEIFNKYFITNSTFEEMDSDMFETAESATEKINAEEMFWRREHDLPVNRVSTFSQPNSHLESKISMGEFFSGKSDNCSLMFDKKSPESRKPVPLINDELTVVDESRFSTDGSILSISKIQNIISNGTETPNKLAEKLVKSKFSNIAKSYDNRKSLDSPNTKINKSNARKFVSTSELTCSKSMSHMDENKENKNRSINSMKSACSIETLSEIKNPLACTKSELVYGCVKVGKIATQEFVVKNRSDHKMRFQVNSSNLNYKISKLDTDSMAKVTILLHPNESRQFTITFSPTTIGVQTGKLYFYPMIKGDIRKDKQQVMNLFGYGGHSSIEMLGLPKDTSGKLWLPLGSLNSQNNSKMVKQFQIKNSGTLPGFAHLSVRSKSLYSYATINLSPSSVVLQPGQQVSIQVEYIITKDDYRIFCKTFNGGSEVTEIAHITIVFGPEVLRGRLRKLNEYVSKNNLMPDKLVCELTKIFPGECIPDDLRNYKDTVKNFHVILNELLRKEITITVEQDMDKTLCPEAIDETSQYHTLMNNYSNMTIVDKSDIVDLLTVEVSNILLTPPFKVSDSIVLSCEGSKDVLYEIKMEPEGFLKISNRRNVIKPGQIKRINLTCADVHMNDRQKVKVLIFTENSMLEVEVKIINNIVT</sequence>
<evidence type="ECO:0000313" key="4">
    <source>
        <dbReference type="Proteomes" id="UP000695000"/>
    </source>
</evidence>
<protein>
    <submittedName>
        <fullName evidence="5">Uncharacterized protein LOC108564880 isoform X1</fullName>
    </submittedName>
</protein>
<reference evidence="5" key="1">
    <citation type="submission" date="2025-08" db="UniProtKB">
        <authorList>
            <consortium name="RefSeq"/>
        </authorList>
    </citation>
    <scope>IDENTIFICATION</scope>
    <source>
        <tissue evidence="5">Whole Larva</tissue>
    </source>
</reference>
<evidence type="ECO:0000313" key="5">
    <source>
        <dbReference type="RefSeq" id="XP_017779564.1"/>
    </source>
</evidence>
<dbReference type="InterPro" id="IPR013783">
    <property type="entry name" value="Ig-like_fold"/>
</dbReference>
<proteinExistence type="predicted"/>
<evidence type="ECO:0000259" key="2">
    <source>
        <dbReference type="Pfam" id="PF22073"/>
    </source>
</evidence>